<dbReference type="Pfam" id="PF00664">
    <property type="entry name" value="ABC_membrane"/>
    <property type="match status" value="1"/>
</dbReference>
<keyword evidence="4 10" id="KW-0067">ATP-binding</keyword>
<reference evidence="10 11" key="1">
    <citation type="submission" date="2020-02" db="EMBL/GenBank/DDBJ databases">
        <title>Complete genome sequences of six Lactobacillus iners strains isolated from the human vagina.</title>
        <authorList>
            <person name="France M.T."/>
            <person name="Rutt L."/>
            <person name="Narina S."/>
            <person name="Arbaugh S."/>
            <person name="Humphrys M.S."/>
            <person name="Ma B."/>
            <person name="Hayward M.R."/>
            <person name="Relman D."/>
            <person name="Kwon D.S."/>
            <person name="Ravel J."/>
        </authorList>
    </citation>
    <scope>NUCLEOTIDE SEQUENCE [LARGE SCALE GENOMIC DNA]</scope>
    <source>
        <strain evidence="10 11">C0210C1</strain>
    </source>
</reference>
<evidence type="ECO:0000256" key="1">
    <source>
        <dbReference type="ARBA" id="ARBA00004651"/>
    </source>
</evidence>
<feature type="transmembrane region" description="Helical" evidence="7">
    <location>
        <begin position="236"/>
        <end position="255"/>
    </location>
</feature>
<dbReference type="InterPro" id="IPR027417">
    <property type="entry name" value="P-loop_NTPase"/>
</dbReference>
<dbReference type="SUPFAM" id="SSF52540">
    <property type="entry name" value="P-loop containing nucleoside triphosphate hydrolases"/>
    <property type="match status" value="1"/>
</dbReference>
<dbReference type="Gene3D" id="3.40.50.300">
    <property type="entry name" value="P-loop containing nucleotide triphosphate hydrolases"/>
    <property type="match status" value="1"/>
</dbReference>
<accession>A0A6G7BAW6</accession>
<dbReference type="Proteomes" id="UP000501676">
    <property type="component" value="Chromosome"/>
</dbReference>
<keyword evidence="6 7" id="KW-0472">Membrane</keyword>
<evidence type="ECO:0000313" key="11">
    <source>
        <dbReference type="Proteomes" id="UP000501676"/>
    </source>
</evidence>
<dbReference type="InterPro" id="IPR011527">
    <property type="entry name" value="ABC1_TM_dom"/>
</dbReference>
<organism evidence="10 11">
    <name type="scientific">Lactobacillus iners</name>
    <dbReference type="NCBI Taxonomy" id="147802"/>
    <lineage>
        <taxon>Bacteria</taxon>
        <taxon>Bacillati</taxon>
        <taxon>Bacillota</taxon>
        <taxon>Bacilli</taxon>
        <taxon>Lactobacillales</taxon>
        <taxon>Lactobacillaceae</taxon>
        <taxon>Lactobacillus</taxon>
    </lineage>
</organism>
<evidence type="ECO:0000259" key="8">
    <source>
        <dbReference type="PROSITE" id="PS50893"/>
    </source>
</evidence>
<dbReference type="InterPro" id="IPR036640">
    <property type="entry name" value="ABC1_TM_sf"/>
</dbReference>
<dbReference type="EMBL" id="CP049228">
    <property type="protein sequence ID" value="QIH24314.1"/>
    <property type="molecule type" value="Genomic_DNA"/>
</dbReference>
<dbReference type="PANTHER" id="PTHR24221:SF654">
    <property type="entry name" value="ATP-BINDING CASSETTE SUB-FAMILY B MEMBER 6"/>
    <property type="match status" value="1"/>
</dbReference>
<dbReference type="AlphaFoldDB" id="A0A6G7BAW6"/>
<dbReference type="PROSITE" id="PS50893">
    <property type="entry name" value="ABC_TRANSPORTER_2"/>
    <property type="match status" value="1"/>
</dbReference>
<dbReference type="SMART" id="SM00382">
    <property type="entry name" value="AAA"/>
    <property type="match status" value="1"/>
</dbReference>
<dbReference type="InterPro" id="IPR039421">
    <property type="entry name" value="Type_1_exporter"/>
</dbReference>
<dbReference type="GO" id="GO:0034040">
    <property type="term" value="F:ATPase-coupled lipid transmembrane transporter activity"/>
    <property type="evidence" value="ECO:0007669"/>
    <property type="project" value="TreeGrafter"/>
</dbReference>
<protein>
    <submittedName>
        <fullName evidence="10">ABC transporter ATP-binding protein</fullName>
    </submittedName>
</protein>
<feature type="domain" description="ABC transmembrane type-1" evidence="9">
    <location>
        <begin position="11"/>
        <end position="287"/>
    </location>
</feature>
<evidence type="ECO:0000256" key="2">
    <source>
        <dbReference type="ARBA" id="ARBA00022692"/>
    </source>
</evidence>
<dbReference type="Gene3D" id="1.20.1560.10">
    <property type="entry name" value="ABC transporter type 1, transmembrane domain"/>
    <property type="match status" value="1"/>
</dbReference>
<evidence type="ECO:0000256" key="4">
    <source>
        <dbReference type="ARBA" id="ARBA00022840"/>
    </source>
</evidence>
<evidence type="ECO:0000256" key="3">
    <source>
        <dbReference type="ARBA" id="ARBA00022741"/>
    </source>
</evidence>
<keyword evidence="3" id="KW-0547">Nucleotide-binding</keyword>
<dbReference type="PROSITE" id="PS50929">
    <property type="entry name" value="ABC_TM1F"/>
    <property type="match status" value="1"/>
</dbReference>
<dbReference type="CDD" id="cd03228">
    <property type="entry name" value="ABCC_MRP_Like"/>
    <property type="match status" value="1"/>
</dbReference>
<dbReference type="GO" id="GO:0140359">
    <property type="term" value="F:ABC-type transporter activity"/>
    <property type="evidence" value="ECO:0007669"/>
    <property type="project" value="InterPro"/>
</dbReference>
<evidence type="ECO:0000256" key="5">
    <source>
        <dbReference type="ARBA" id="ARBA00022989"/>
    </source>
</evidence>
<dbReference type="InterPro" id="IPR003439">
    <property type="entry name" value="ABC_transporter-like_ATP-bd"/>
</dbReference>
<evidence type="ECO:0000256" key="6">
    <source>
        <dbReference type="ARBA" id="ARBA00023136"/>
    </source>
</evidence>
<dbReference type="PANTHER" id="PTHR24221">
    <property type="entry name" value="ATP-BINDING CASSETTE SUB-FAMILY B"/>
    <property type="match status" value="1"/>
</dbReference>
<feature type="transmembrane region" description="Helical" evidence="7">
    <location>
        <begin position="131"/>
        <end position="155"/>
    </location>
</feature>
<dbReference type="GO" id="GO:0016887">
    <property type="term" value="F:ATP hydrolysis activity"/>
    <property type="evidence" value="ECO:0007669"/>
    <property type="project" value="InterPro"/>
</dbReference>
<evidence type="ECO:0000259" key="9">
    <source>
        <dbReference type="PROSITE" id="PS50929"/>
    </source>
</evidence>
<feature type="transmembrane region" description="Helical" evidence="7">
    <location>
        <begin position="12"/>
        <end position="32"/>
    </location>
</feature>
<dbReference type="RefSeq" id="WP_164824104.1">
    <property type="nucleotide sequence ID" value="NZ_CP049228.1"/>
</dbReference>
<dbReference type="GO" id="GO:0005524">
    <property type="term" value="F:ATP binding"/>
    <property type="evidence" value="ECO:0007669"/>
    <property type="project" value="UniProtKB-KW"/>
</dbReference>
<keyword evidence="2 7" id="KW-0812">Transmembrane</keyword>
<proteinExistence type="predicted"/>
<feature type="domain" description="ABC transporter" evidence="8">
    <location>
        <begin position="320"/>
        <end position="523"/>
    </location>
</feature>
<evidence type="ECO:0000313" key="10">
    <source>
        <dbReference type="EMBL" id="QIH24314.1"/>
    </source>
</evidence>
<dbReference type="GO" id="GO:0005886">
    <property type="term" value="C:plasma membrane"/>
    <property type="evidence" value="ECO:0007669"/>
    <property type="project" value="UniProtKB-SubCell"/>
</dbReference>
<dbReference type="InterPro" id="IPR017871">
    <property type="entry name" value="ABC_transporter-like_CS"/>
</dbReference>
<feature type="transmembrane region" description="Helical" evidence="7">
    <location>
        <begin position="44"/>
        <end position="68"/>
    </location>
</feature>
<evidence type="ECO:0000256" key="7">
    <source>
        <dbReference type="SAM" id="Phobius"/>
    </source>
</evidence>
<dbReference type="SUPFAM" id="SSF90123">
    <property type="entry name" value="ABC transporter transmembrane region"/>
    <property type="match status" value="1"/>
</dbReference>
<dbReference type="InterPro" id="IPR003593">
    <property type="entry name" value="AAA+_ATPase"/>
</dbReference>
<keyword evidence="5 7" id="KW-1133">Transmembrane helix</keyword>
<comment type="subcellular location">
    <subcellularLocation>
        <location evidence="1">Cell membrane</location>
        <topology evidence="1">Multi-pass membrane protein</topology>
    </subcellularLocation>
</comment>
<name>A0A6G7BAW6_9LACO</name>
<dbReference type="PROSITE" id="PS00211">
    <property type="entry name" value="ABC_TRANSPORTER_1"/>
    <property type="match status" value="1"/>
</dbReference>
<dbReference type="Pfam" id="PF00005">
    <property type="entry name" value="ABC_tran"/>
    <property type="match status" value="1"/>
</dbReference>
<gene>
    <name evidence="10" type="ORF">G6Z83_06480</name>
</gene>
<sequence>MALKYVEKRYIFIFVILSFFKSLQAAFIAVVSQQMVNWVNKPKLSYLFTIVVVALVGLIVFWLVSIFYQKIYLMVVRKINCNIKAIVSKYLIFSNNPSVELDTSFFTNDLKTIETDKIEAELQIITNVIQFITAIIASIAGSLPLTIVFMLASFLPGIFQRILGRNIEEKSKEWDKSNSKYTENVKETEMFSASARLYNTENNLWKRFKSSANTMEVALLKLNFWQGFTNETINTIAYSVITIAPIALGVYLVSIKNITLGTLIMVSQLSNNFVNPVIIISAYLNDMRVAKHMWEKIQDLSQKSNCLQNSKLGIDYFNGIELKDVAVAYKDKDVFSNVSFDIKKGEKVLIVAPSGWGKSTLLNTLLGNINIKNGRYLINGEDMTTDIKKVHNYFSYINQEPRLLDDTILYNITLGCKDDQNILNDVIRKAGLEDLIKEKGWDFKVGQSGSHLSGGQKQRIEIARALFFNRPVILADEATASLDPVLAKQIHETLLKEYHGTIIEVAHHLTTEEKGMFNKVIQFGN</sequence>